<proteinExistence type="predicted"/>
<dbReference type="AlphaFoldDB" id="A0AAD5QE05"/>
<gene>
    <name evidence="1" type="ORF">KIN20_003087</name>
</gene>
<protein>
    <submittedName>
        <fullName evidence="1">Uncharacterized protein</fullName>
    </submittedName>
</protein>
<organism evidence="1 2">
    <name type="scientific">Parelaphostrongylus tenuis</name>
    <name type="common">Meningeal worm</name>
    <dbReference type="NCBI Taxonomy" id="148309"/>
    <lineage>
        <taxon>Eukaryota</taxon>
        <taxon>Metazoa</taxon>
        <taxon>Ecdysozoa</taxon>
        <taxon>Nematoda</taxon>
        <taxon>Chromadorea</taxon>
        <taxon>Rhabditida</taxon>
        <taxon>Rhabditina</taxon>
        <taxon>Rhabditomorpha</taxon>
        <taxon>Strongyloidea</taxon>
        <taxon>Metastrongylidae</taxon>
        <taxon>Parelaphostrongylus</taxon>
    </lineage>
</organism>
<dbReference type="Proteomes" id="UP001196413">
    <property type="component" value="Unassembled WGS sequence"/>
</dbReference>
<reference evidence="1" key="1">
    <citation type="submission" date="2021-06" db="EMBL/GenBank/DDBJ databases">
        <title>Parelaphostrongylus tenuis whole genome reference sequence.</title>
        <authorList>
            <person name="Garwood T.J."/>
            <person name="Larsen P.A."/>
            <person name="Fountain-Jones N.M."/>
            <person name="Garbe J.R."/>
            <person name="Macchietto M.G."/>
            <person name="Kania S.A."/>
            <person name="Gerhold R.W."/>
            <person name="Richards J.E."/>
            <person name="Wolf T.M."/>
        </authorList>
    </citation>
    <scope>NUCLEOTIDE SEQUENCE</scope>
    <source>
        <strain evidence="1">MNPRO001-30</strain>
        <tissue evidence="1">Meninges</tissue>
    </source>
</reference>
<dbReference type="EMBL" id="JAHQIW010000405">
    <property type="protein sequence ID" value="KAJ1347907.1"/>
    <property type="molecule type" value="Genomic_DNA"/>
</dbReference>
<sequence length="89" mass="10729">MERKKERIAEAELHKTVSRRVDIDKIDWFQTSKCYKAVKLFEETGVLRTVLESPPRPSTASEDIRKILCQVRRNPERSMHKWFHKLWFS</sequence>
<comment type="caution">
    <text evidence="1">The sequence shown here is derived from an EMBL/GenBank/DDBJ whole genome shotgun (WGS) entry which is preliminary data.</text>
</comment>
<accession>A0AAD5QE05</accession>
<name>A0AAD5QE05_PARTN</name>
<keyword evidence="2" id="KW-1185">Reference proteome</keyword>
<evidence type="ECO:0000313" key="1">
    <source>
        <dbReference type="EMBL" id="KAJ1347907.1"/>
    </source>
</evidence>
<evidence type="ECO:0000313" key="2">
    <source>
        <dbReference type="Proteomes" id="UP001196413"/>
    </source>
</evidence>